<dbReference type="PANTHER" id="PTHR11229:SF16">
    <property type="entry name" value="LARGE RIBOSOMAL SUBUNIT PROTEIN UL3C"/>
    <property type="match status" value="1"/>
</dbReference>
<gene>
    <name evidence="7" type="primary">rplC</name>
    <name evidence="9" type="ORF">A2392_02475</name>
</gene>
<comment type="function">
    <text evidence="7">One of the primary rRNA binding proteins, it binds directly near the 3'-end of the 23S rRNA, where it nucleates assembly of the 50S subunit.</text>
</comment>
<evidence type="ECO:0000313" key="9">
    <source>
        <dbReference type="EMBL" id="OGG85609.1"/>
    </source>
</evidence>
<evidence type="ECO:0000256" key="6">
    <source>
        <dbReference type="ARBA" id="ARBA00035243"/>
    </source>
</evidence>
<dbReference type="InterPro" id="IPR009000">
    <property type="entry name" value="Transl_B-barrel_sf"/>
</dbReference>
<dbReference type="GO" id="GO:0003735">
    <property type="term" value="F:structural constituent of ribosome"/>
    <property type="evidence" value="ECO:0007669"/>
    <property type="project" value="UniProtKB-UniRule"/>
</dbReference>
<dbReference type="GO" id="GO:0006412">
    <property type="term" value="P:translation"/>
    <property type="evidence" value="ECO:0007669"/>
    <property type="project" value="UniProtKB-UniRule"/>
</dbReference>
<dbReference type="HAMAP" id="MF_01325_B">
    <property type="entry name" value="Ribosomal_uL3_B"/>
    <property type="match status" value="1"/>
</dbReference>
<accession>A0A1F6FIC6</accession>
<dbReference type="SUPFAM" id="SSF50447">
    <property type="entry name" value="Translation proteins"/>
    <property type="match status" value="1"/>
</dbReference>
<evidence type="ECO:0000256" key="8">
    <source>
        <dbReference type="SAM" id="MobiDB-lite"/>
    </source>
</evidence>
<organism evidence="9 10">
    <name type="scientific">Candidatus Kaiserbacteria bacterium RIFOXYB1_FULL_46_14</name>
    <dbReference type="NCBI Taxonomy" id="1798531"/>
    <lineage>
        <taxon>Bacteria</taxon>
        <taxon>Candidatus Kaiseribacteriota</taxon>
    </lineage>
</organism>
<comment type="similarity">
    <text evidence="1 7">Belongs to the universal ribosomal protein uL3 family.</text>
</comment>
<evidence type="ECO:0000256" key="3">
    <source>
        <dbReference type="ARBA" id="ARBA00022884"/>
    </source>
</evidence>
<dbReference type="Gene3D" id="3.30.160.810">
    <property type="match status" value="1"/>
</dbReference>
<dbReference type="Proteomes" id="UP000177395">
    <property type="component" value="Unassembled WGS sequence"/>
</dbReference>
<dbReference type="AlphaFoldDB" id="A0A1F6FIC6"/>
<keyword evidence="5 7" id="KW-0687">Ribonucleoprotein</keyword>
<keyword evidence="3 7" id="KW-0694">RNA-binding</keyword>
<sequence length="210" mass="22270">MKFILGTKDRMTQVFDEKGKCFPVTVLRIEPLTVTAIKAVEKDGYDAVQVAAGKQKETRLSKAELGHQGGAARYVKEFRARPSQGEKLDGIEIGQKIDASTFGVGDTVTVAAISKGKGFQGVVKRHGFAGDMASHGRKHSARAPGSIGGGGRDGGRVIKGMRMGGRMGGDRITVKNLTIVQVNNEENIILIKGAIPGRKGTLVEVRGITA</sequence>
<dbReference type="InterPro" id="IPR000597">
    <property type="entry name" value="Ribosomal_uL3"/>
</dbReference>
<dbReference type="Pfam" id="PF00297">
    <property type="entry name" value="Ribosomal_L3"/>
    <property type="match status" value="1"/>
</dbReference>
<dbReference type="NCBIfam" id="TIGR03625">
    <property type="entry name" value="L3_bact"/>
    <property type="match status" value="1"/>
</dbReference>
<evidence type="ECO:0000256" key="2">
    <source>
        <dbReference type="ARBA" id="ARBA00022730"/>
    </source>
</evidence>
<dbReference type="EMBL" id="MFMS01000006">
    <property type="protein sequence ID" value="OGG85609.1"/>
    <property type="molecule type" value="Genomic_DNA"/>
</dbReference>
<dbReference type="GO" id="GO:0019843">
    <property type="term" value="F:rRNA binding"/>
    <property type="evidence" value="ECO:0007669"/>
    <property type="project" value="UniProtKB-UniRule"/>
</dbReference>
<keyword evidence="4 7" id="KW-0689">Ribosomal protein</keyword>
<evidence type="ECO:0000256" key="7">
    <source>
        <dbReference type="HAMAP-Rule" id="MF_01325"/>
    </source>
</evidence>
<dbReference type="Gene3D" id="2.40.30.10">
    <property type="entry name" value="Translation factors"/>
    <property type="match status" value="1"/>
</dbReference>
<keyword evidence="2 7" id="KW-0699">rRNA-binding</keyword>
<evidence type="ECO:0000256" key="5">
    <source>
        <dbReference type="ARBA" id="ARBA00023274"/>
    </source>
</evidence>
<dbReference type="STRING" id="1798531.A2392_02475"/>
<dbReference type="PANTHER" id="PTHR11229">
    <property type="entry name" value="50S RIBOSOMAL PROTEIN L3"/>
    <property type="match status" value="1"/>
</dbReference>
<name>A0A1F6FIC6_9BACT</name>
<protein>
    <recommendedName>
        <fullName evidence="6 7">Large ribosomal subunit protein uL3</fullName>
    </recommendedName>
</protein>
<feature type="region of interest" description="Disordered" evidence="8">
    <location>
        <begin position="132"/>
        <end position="156"/>
    </location>
</feature>
<dbReference type="FunFam" id="2.40.30.10:FF:000004">
    <property type="entry name" value="50S ribosomal protein L3"/>
    <property type="match status" value="1"/>
</dbReference>
<evidence type="ECO:0000256" key="1">
    <source>
        <dbReference type="ARBA" id="ARBA00006540"/>
    </source>
</evidence>
<dbReference type="GO" id="GO:0022625">
    <property type="term" value="C:cytosolic large ribosomal subunit"/>
    <property type="evidence" value="ECO:0007669"/>
    <property type="project" value="TreeGrafter"/>
</dbReference>
<reference evidence="9 10" key="1">
    <citation type="journal article" date="2016" name="Nat. Commun.">
        <title>Thousands of microbial genomes shed light on interconnected biogeochemical processes in an aquifer system.</title>
        <authorList>
            <person name="Anantharaman K."/>
            <person name="Brown C.T."/>
            <person name="Hug L.A."/>
            <person name="Sharon I."/>
            <person name="Castelle C.J."/>
            <person name="Probst A.J."/>
            <person name="Thomas B.C."/>
            <person name="Singh A."/>
            <person name="Wilkins M.J."/>
            <person name="Karaoz U."/>
            <person name="Brodie E.L."/>
            <person name="Williams K.H."/>
            <person name="Hubbard S.S."/>
            <person name="Banfield J.F."/>
        </authorList>
    </citation>
    <scope>NUCLEOTIDE SEQUENCE [LARGE SCALE GENOMIC DNA]</scope>
</reference>
<comment type="caution">
    <text evidence="9">The sequence shown here is derived from an EMBL/GenBank/DDBJ whole genome shotgun (WGS) entry which is preliminary data.</text>
</comment>
<evidence type="ECO:0000256" key="4">
    <source>
        <dbReference type="ARBA" id="ARBA00022980"/>
    </source>
</evidence>
<proteinExistence type="inferred from homology"/>
<dbReference type="InterPro" id="IPR019927">
    <property type="entry name" value="Ribosomal_uL3_bac/org-type"/>
</dbReference>
<comment type="subunit">
    <text evidence="7">Part of the 50S ribosomal subunit. Forms a cluster with proteins L14 and L19.</text>
</comment>
<evidence type="ECO:0000313" key="10">
    <source>
        <dbReference type="Proteomes" id="UP000177395"/>
    </source>
</evidence>